<gene>
    <name evidence="2" type="ORF">ACFFVF_18145</name>
</gene>
<dbReference type="Pfam" id="PF00581">
    <property type="entry name" value="Rhodanese"/>
    <property type="match status" value="1"/>
</dbReference>
<evidence type="ECO:0000313" key="2">
    <source>
        <dbReference type="EMBL" id="MFB9098430.1"/>
    </source>
</evidence>
<dbReference type="InterPro" id="IPR036873">
    <property type="entry name" value="Rhodanese-like_dom_sf"/>
</dbReference>
<dbReference type="PROSITE" id="PS51257">
    <property type="entry name" value="PROKAR_LIPOPROTEIN"/>
    <property type="match status" value="1"/>
</dbReference>
<dbReference type="SMART" id="SM00450">
    <property type="entry name" value="RHOD"/>
    <property type="match status" value="1"/>
</dbReference>
<accession>A0ABV5GSQ7</accession>
<dbReference type="PANTHER" id="PTHR45431">
    <property type="entry name" value="RHODANESE-LIKE DOMAIN-CONTAINING PROTEIN 15, CHLOROPLASTIC"/>
    <property type="match status" value="1"/>
</dbReference>
<comment type="caution">
    <text evidence="2">The sequence shown here is derived from an EMBL/GenBank/DDBJ whole genome shotgun (WGS) entry which is preliminary data.</text>
</comment>
<dbReference type="EMBL" id="JBHMEY010000089">
    <property type="protein sequence ID" value="MFB9098430.1"/>
    <property type="molecule type" value="Genomic_DNA"/>
</dbReference>
<dbReference type="CDD" id="cd00158">
    <property type="entry name" value="RHOD"/>
    <property type="match status" value="1"/>
</dbReference>
<dbReference type="Gene3D" id="3.40.250.10">
    <property type="entry name" value="Rhodanese-like domain"/>
    <property type="match status" value="1"/>
</dbReference>
<proteinExistence type="predicted"/>
<dbReference type="RefSeq" id="WP_236456421.1">
    <property type="nucleotide sequence ID" value="NZ_CBCSGE010000014.1"/>
</dbReference>
<dbReference type="SUPFAM" id="SSF52821">
    <property type="entry name" value="Rhodanese/Cell cycle control phosphatase"/>
    <property type="match status" value="1"/>
</dbReference>
<sequence length="129" mass="14021">MKFRIAIIGLAFLATTACIKSQTEGVTLSNTVTFEQKLNDDGVQLIDVRTAEEFNSGHLANAKNIDIKLDDFEQKIAALDKTKPVMVYCKSGGRSGRAATKLKELGFTTIVDLDGGITDWKAEGKPVEN</sequence>
<feature type="domain" description="Rhodanese" evidence="1">
    <location>
        <begin position="39"/>
        <end position="129"/>
    </location>
</feature>
<dbReference type="PANTHER" id="PTHR45431:SF3">
    <property type="entry name" value="RHODANESE-LIKE DOMAIN-CONTAINING PROTEIN 15, CHLOROPLASTIC"/>
    <property type="match status" value="1"/>
</dbReference>
<evidence type="ECO:0000259" key="1">
    <source>
        <dbReference type="PROSITE" id="PS50206"/>
    </source>
</evidence>
<dbReference type="PROSITE" id="PS50206">
    <property type="entry name" value="RHODANESE_3"/>
    <property type="match status" value="1"/>
</dbReference>
<organism evidence="2 3">
    <name type="scientific">Flavobacterium jumunjinense</name>
    <dbReference type="NCBI Taxonomy" id="998845"/>
    <lineage>
        <taxon>Bacteria</taxon>
        <taxon>Pseudomonadati</taxon>
        <taxon>Bacteroidota</taxon>
        <taxon>Flavobacteriia</taxon>
        <taxon>Flavobacteriales</taxon>
        <taxon>Flavobacteriaceae</taxon>
        <taxon>Flavobacterium</taxon>
    </lineage>
</organism>
<keyword evidence="3" id="KW-1185">Reference proteome</keyword>
<reference evidence="2 3" key="1">
    <citation type="submission" date="2024-09" db="EMBL/GenBank/DDBJ databases">
        <authorList>
            <person name="Sun Q."/>
            <person name="Mori K."/>
        </authorList>
    </citation>
    <scope>NUCLEOTIDE SEQUENCE [LARGE SCALE GENOMIC DNA]</scope>
    <source>
        <strain evidence="2 3">CECT 7955</strain>
    </source>
</reference>
<dbReference type="InterPro" id="IPR052367">
    <property type="entry name" value="Thiosulfate_ST/Rhodanese-like"/>
</dbReference>
<protein>
    <submittedName>
        <fullName evidence="2">Rhodanese-like domain-containing protein</fullName>
    </submittedName>
</protein>
<evidence type="ECO:0000313" key="3">
    <source>
        <dbReference type="Proteomes" id="UP001589607"/>
    </source>
</evidence>
<dbReference type="Proteomes" id="UP001589607">
    <property type="component" value="Unassembled WGS sequence"/>
</dbReference>
<dbReference type="InterPro" id="IPR001763">
    <property type="entry name" value="Rhodanese-like_dom"/>
</dbReference>
<name>A0ABV5GSQ7_9FLAO</name>